<dbReference type="InterPro" id="IPR011991">
    <property type="entry name" value="ArsR-like_HTH"/>
</dbReference>
<keyword evidence="6" id="KW-1185">Reference proteome</keyword>
<dbReference type="GO" id="GO:0003677">
    <property type="term" value="F:DNA binding"/>
    <property type="evidence" value="ECO:0007669"/>
    <property type="project" value="UniProtKB-KW"/>
</dbReference>
<dbReference type="GO" id="GO:0003700">
    <property type="term" value="F:DNA-binding transcription factor activity"/>
    <property type="evidence" value="ECO:0007669"/>
    <property type="project" value="InterPro"/>
</dbReference>
<dbReference type="STRING" id="1365950.SAMN05428963_11097"/>
<reference evidence="5 6" key="1">
    <citation type="submission" date="2017-02" db="EMBL/GenBank/DDBJ databases">
        <authorList>
            <person name="Peterson S.W."/>
        </authorList>
    </citation>
    <scope>NUCLEOTIDE SEQUENCE [LARGE SCALE GENOMIC DNA]</scope>
    <source>
        <strain evidence="5 6">USBA 369</strain>
    </source>
</reference>
<keyword evidence="2" id="KW-0238">DNA-binding</keyword>
<accession>A0A1T4SEB8</accession>
<dbReference type="PROSITE" id="PS50987">
    <property type="entry name" value="HTH_ARSR_2"/>
    <property type="match status" value="1"/>
</dbReference>
<evidence type="ECO:0000313" key="6">
    <source>
        <dbReference type="Proteomes" id="UP000190135"/>
    </source>
</evidence>
<evidence type="ECO:0000256" key="3">
    <source>
        <dbReference type="ARBA" id="ARBA00023163"/>
    </source>
</evidence>
<name>A0A1T4SEB8_9HYPH</name>
<evidence type="ECO:0000256" key="2">
    <source>
        <dbReference type="ARBA" id="ARBA00023125"/>
    </source>
</evidence>
<dbReference type="InterPro" id="IPR036390">
    <property type="entry name" value="WH_DNA-bd_sf"/>
</dbReference>
<gene>
    <name evidence="5" type="ORF">SAMN05428963_11097</name>
</gene>
<protein>
    <submittedName>
        <fullName evidence="5">Transcriptional regulator, ArsR family</fullName>
    </submittedName>
</protein>
<dbReference type="PANTHER" id="PTHR43132:SF2">
    <property type="entry name" value="ARSENICAL RESISTANCE OPERON REPRESSOR ARSR-RELATED"/>
    <property type="match status" value="1"/>
</dbReference>
<dbReference type="InterPro" id="IPR036388">
    <property type="entry name" value="WH-like_DNA-bd_sf"/>
</dbReference>
<dbReference type="Gene3D" id="1.10.10.10">
    <property type="entry name" value="Winged helix-like DNA-binding domain superfamily/Winged helix DNA-binding domain"/>
    <property type="match status" value="1"/>
</dbReference>
<evidence type="ECO:0000259" key="4">
    <source>
        <dbReference type="PROSITE" id="PS50987"/>
    </source>
</evidence>
<dbReference type="InterPro" id="IPR001845">
    <property type="entry name" value="HTH_ArsR_DNA-bd_dom"/>
</dbReference>
<dbReference type="CDD" id="cd00090">
    <property type="entry name" value="HTH_ARSR"/>
    <property type="match status" value="1"/>
</dbReference>
<dbReference type="RefSeq" id="WP_078709199.1">
    <property type="nucleotide sequence ID" value="NZ_FUXL01000010.1"/>
</dbReference>
<dbReference type="NCBIfam" id="NF033788">
    <property type="entry name" value="HTH_metalloreg"/>
    <property type="match status" value="1"/>
</dbReference>
<dbReference type="PRINTS" id="PR00778">
    <property type="entry name" value="HTHARSR"/>
</dbReference>
<evidence type="ECO:0000256" key="1">
    <source>
        <dbReference type="ARBA" id="ARBA00023015"/>
    </source>
</evidence>
<feature type="domain" description="HTH arsR-type" evidence="4">
    <location>
        <begin position="1"/>
        <end position="95"/>
    </location>
</feature>
<dbReference type="SUPFAM" id="SSF46785">
    <property type="entry name" value="Winged helix' DNA-binding domain"/>
    <property type="match status" value="1"/>
</dbReference>
<dbReference type="SMART" id="SM00418">
    <property type="entry name" value="HTH_ARSR"/>
    <property type="match status" value="1"/>
</dbReference>
<keyword evidence="3" id="KW-0804">Transcription</keyword>
<proteinExistence type="predicted"/>
<dbReference type="EMBL" id="FUXL01000010">
    <property type="protein sequence ID" value="SKA26562.1"/>
    <property type="molecule type" value="Genomic_DNA"/>
</dbReference>
<dbReference type="InterPro" id="IPR051011">
    <property type="entry name" value="Metal_resp_trans_reg"/>
</dbReference>
<sequence>MDDDTAVSSLAALAHADRLAAFRMLVKAGPSGMPSGEIAEALAIPPTRMSFHLAALERSGLLTSRRDGRRIFYAVHFEEMRALLAFLTEDCCNGRPEICGDIAKFTSSCDRETCT</sequence>
<dbReference type="PANTHER" id="PTHR43132">
    <property type="entry name" value="ARSENICAL RESISTANCE OPERON REPRESSOR ARSR-RELATED"/>
    <property type="match status" value="1"/>
</dbReference>
<dbReference type="Proteomes" id="UP000190135">
    <property type="component" value="Unassembled WGS sequence"/>
</dbReference>
<evidence type="ECO:0000313" key="5">
    <source>
        <dbReference type="EMBL" id="SKA26562.1"/>
    </source>
</evidence>
<organism evidence="5 6">
    <name type="scientific">Consotaella salsifontis</name>
    <dbReference type="NCBI Taxonomy" id="1365950"/>
    <lineage>
        <taxon>Bacteria</taxon>
        <taxon>Pseudomonadati</taxon>
        <taxon>Pseudomonadota</taxon>
        <taxon>Alphaproteobacteria</taxon>
        <taxon>Hyphomicrobiales</taxon>
        <taxon>Aurantimonadaceae</taxon>
        <taxon>Consotaella</taxon>
    </lineage>
</organism>
<dbReference type="Pfam" id="PF12840">
    <property type="entry name" value="HTH_20"/>
    <property type="match status" value="1"/>
</dbReference>
<dbReference type="AlphaFoldDB" id="A0A1T4SEB8"/>
<keyword evidence="1" id="KW-0805">Transcription regulation</keyword>
<dbReference type="OrthoDB" id="9804742at2"/>